<evidence type="ECO:0000256" key="8">
    <source>
        <dbReference type="ARBA" id="ARBA00022833"/>
    </source>
</evidence>
<keyword evidence="20" id="KW-1185">Reference proteome</keyword>
<evidence type="ECO:0000256" key="5">
    <source>
        <dbReference type="ARBA" id="ARBA00007417"/>
    </source>
</evidence>
<keyword evidence="14" id="KW-0378">Hydrolase</keyword>
<feature type="binding site" evidence="16">
    <location>
        <begin position="267"/>
        <end position="273"/>
    </location>
    <ligand>
        <name>NADP(+)</name>
        <dbReference type="ChEBI" id="CHEBI:58349"/>
    </ligand>
</feature>
<dbReference type="CDD" id="cd01284">
    <property type="entry name" value="Riboflavin_deaminase-reductase"/>
    <property type="match status" value="1"/>
</dbReference>
<dbReference type="AlphaFoldDB" id="A0A0Q0YG43"/>
<dbReference type="GO" id="GO:0008270">
    <property type="term" value="F:zinc ion binding"/>
    <property type="evidence" value="ECO:0007669"/>
    <property type="project" value="InterPro"/>
</dbReference>
<evidence type="ECO:0000256" key="4">
    <source>
        <dbReference type="ARBA" id="ARBA00005259"/>
    </source>
</evidence>
<dbReference type="RefSeq" id="WP_055121840.1">
    <property type="nucleotide sequence ID" value="NZ_LKST01000001.1"/>
</dbReference>
<feature type="binding site" evidence="16">
    <location>
        <position position="265"/>
    </location>
    <ligand>
        <name>substrate</name>
    </ligand>
</feature>
<evidence type="ECO:0000259" key="18">
    <source>
        <dbReference type="PROSITE" id="PS51747"/>
    </source>
</evidence>
<feature type="binding site" evidence="16">
    <location>
        <position position="198"/>
    </location>
    <ligand>
        <name>NADP(+)</name>
        <dbReference type="ChEBI" id="CHEBI:58349"/>
    </ligand>
</feature>
<dbReference type="GO" id="GO:0008703">
    <property type="term" value="F:5-amino-6-(5-phosphoribosylamino)uracil reductase activity"/>
    <property type="evidence" value="ECO:0007669"/>
    <property type="project" value="UniProtKB-EC"/>
</dbReference>
<evidence type="ECO:0000313" key="20">
    <source>
        <dbReference type="Proteomes" id="UP000050517"/>
    </source>
</evidence>
<dbReference type="PROSITE" id="PS00903">
    <property type="entry name" value="CYT_DCMP_DEAMINASES_1"/>
    <property type="match status" value="1"/>
</dbReference>
<protein>
    <recommendedName>
        <fullName evidence="14">Riboflavin biosynthesis protein RibD</fullName>
    </recommendedName>
    <domain>
        <recommendedName>
            <fullName evidence="14">Diaminohydroxyphosphoribosylaminopyrimidine deaminase</fullName>
            <shortName evidence="14">DRAP deaminase</shortName>
            <ecNumber evidence="14">3.5.4.26</ecNumber>
        </recommendedName>
        <alternativeName>
            <fullName evidence="14">Riboflavin-specific deaminase</fullName>
        </alternativeName>
    </domain>
    <domain>
        <recommendedName>
            <fullName evidence="14">5-amino-6-(5-phosphoribosylamino)uracil reductase</fullName>
            <ecNumber evidence="14">1.1.1.193</ecNumber>
        </recommendedName>
        <alternativeName>
            <fullName evidence="14">HTP reductase</fullName>
        </alternativeName>
    </domain>
</protein>
<keyword evidence="9 14" id="KW-0521">NADP</keyword>
<evidence type="ECO:0000256" key="6">
    <source>
        <dbReference type="ARBA" id="ARBA00022619"/>
    </source>
</evidence>
<dbReference type="InterPro" id="IPR024072">
    <property type="entry name" value="DHFR-like_dom_sf"/>
</dbReference>
<evidence type="ECO:0000256" key="17">
    <source>
        <dbReference type="PIRSR" id="PIRSR006769-3"/>
    </source>
</evidence>
<evidence type="ECO:0000256" key="9">
    <source>
        <dbReference type="ARBA" id="ARBA00022857"/>
    </source>
</evidence>
<organism evidence="19 20">
    <name type="scientific">Corynebacterium oculi</name>
    <dbReference type="NCBI Taxonomy" id="1544416"/>
    <lineage>
        <taxon>Bacteria</taxon>
        <taxon>Bacillati</taxon>
        <taxon>Actinomycetota</taxon>
        <taxon>Actinomycetes</taxon>
        <taxon>Mycobacteriales</taxon>
        <taxon>Corynebacteriaceae</taxon>
        <taxon>Corynebacterium</taxon>
    </lineage>
</organism>
<evidence type="ECO:0000256" key="10">
    <source>
        <dbReference type="ARBA" id="ARBA00023002"/>
    </source>
</evidence>
<evidence type="ECO:0000256" key="11">
    <source>
        <dbReference type="ARBA" id="ARBA00023268"/>
    </source>
</evidence>
<dbReference type="InterPro" id="IPR002734">
    <property type="entry name" value="RibDG_C"/>
</dbReference>
<dbReference type="SUPFAM" id="SSF53597">
    <property type="entry name" value="Dihydrofolate reductase-like"/>
    <property type="match status" value="1"/>
</dbReference>
<feature type="binding site" evidence="17">
    <location>
        <position position="90"/>
    </location>
    <ligand>
        <name>Zn(2+)</name>
        <dbReference type="ChEBI" id="CHEBI:29105"/>
        <note>catalytic</note>
    </ligand>
</feature>
<evidence type="ECO:0000256" key="2">
    <source>
        <dbReference type="ARBA" id="ARBA00004882"/>
    </source>
</evidence>
<keyword evidence="7 14" id="KW-0479">Metal-binding</keyword>
<evidence type="ECO:0000256" key="3">
    <source>
        <dbReference type="ARBA" id="ARBA00004910"/>
    </source>
</evidence>
<dbReference type="Pfam" id="PF00383">
    <property type="entry name" value="dCMP_cyt_deam_1"/>
    <property type="match status" value="1"/>
</dbReference>
<dbReference type="STRING" id="1544416.Cocul_00666"/>
<dbReference type="EMBL" id="LKST01000001">
    <property type="protein sequence ID" value="KQB85520.1"/>
    <property type="molecule type" value="Genomic_DNA"/>
</dbReference>
<dbReference type="Gene3D" id="3.40.140.10">
    <property type="entry name" value="Cytidine Deaminase, domain 2"/>
    <property type="match status" value="1"/>
</dbReference>
<feature type="binding site" evidence="16">
    <location>
        <position position="202"/>
    </location>
    <ligand>
        <name>NADP(+)</name>
        <dbReference type="ChEBI" id="CHEBI:58349"/>
    </ligand>
</feature>
<evidence type="ECO:0000256" key="7">
    <source>
        <dbReference type="ARBA" id="ARBA00022723"/>
    </source>
</evidence>
<name>A0A0Q0YG43_9CORY</name>
<keyword evidence="6 14" id="KW-0686">Riboflavin biosynthesis</keyword>
<dbReference type="Pfam" id="PF01872">
    <property type="entry name" value="RibD_C"/>
    <property type="match status" value="1"/>
</dbReference>
<keyword evidence="10 14" id="KW-0560">Oxidoreductase</keyword>
<dbReference type="PROSITE" id="PS51747">
    <property type="entry name" value="CYT_DCMP_DEAMINASES_2"/>
    <property type="match status" value="1"/>
</dbReference>
<comment type="pathway">
    <text evidence="2 14">Cofactor biosynthesis; riboflavin biosynthesis; 5-amino-6-(D-ribitylamino)uracil from GTP: step 2/4.</text>
</comment>
<evidence type="ECO:0000256" key="15">
    <source>
        <dbReference type="PIRSR" id="PIRSR006769-1"/>
    </source>
</evidence>
<accession>A0A0Q0YG43</accession>
<proteinExistence type="inferred from homology"/>
<gene>
    <name evidence="19" type="primary">ribD</name>
    <name evidence="19" type="ORF">Cocul_00666</name>
</gene>
<feature type="domain" description="CMP/dCMP-type deaminase" evidence="18">
    <location>
        <begin position="6"/>
        <end position="127"/>
    </location>
</feature>
<keyword evidence="8 14" id="KW-0862">Zinc</keyword>
<dbReference type="EC" id="1.1.1.193" evidence="14"/>
<dbReference type="PATRIC" id="fig|1544416.3.peg.667"/>
<sequence>MSLSDAAINRALDLAVRASWEVKGTTSPNPPVGAVILDASGSIVGVGATQPPGGAHAEVMALAQAGAAARGGAAVVTLEPCNHTGRTGPCTRALLRAGIVEVHYAHPDPGEHEGGGAEYLRSRGVEVHRISVDIAPLLPWLTAMRRQRPHVTLKFAQTLDGFTAALDGTSQWITGEEARAQVHLDRSRRDAIIIGTGTAWADRPALTARTESGENGLYPHQPRRVVIGRRELPEYMREQGFEQYPGISQALTALWEKGDRDVLIEGGAGLAHSALEADVVDSVQAYLAPVLLGGGRGVVDKPLVPTLGAARRWRTREVRRLGLDTLIEMERGE</sequence>
<keyword evidence="11" id="KW-0511">Multifunctional enzyme</keyword>
<dbReference type="Gene3D" id="3.40.430.10">
    <property type="entry name" value="Dihydrofolate Reductase, subunit A"/>
    <property type="match status" value="2"/>
</dbReference>
<feature type="binding site" evidence="17">
    <location>
        <position position="81"/>
    </location>
    <ligand>
        <name>Zn(2+)</name>
        <dbReference type="ChEBI" id="CHEBI:29105"/>
        <note>catalytic</note>
    </ligand>
</feature>
<evidence type="ECO:0000256" key="16">
    <source>
        <dbReference type="PIRSR" id="PIRSR006769-2"/>
    </source>
</evidence>
<dbReference type="PANTHER" id="PTHR38011">
    <property type="entry name" value="DIHYDROFOLATE REDUCTASE FAMILY PROTEIN (AFU_ORTHOLOGUE AFUA_8G06820)"/>
    <property type="match status" value="1"/>
</dbReference>
<comment type="catalytic activity">
    <reaction evidence="12 14">
        <text>5-amino-6-(5-phospho-D-ribitylamino)uracil + NADP(+) = 5-amino-6-(5-phospho-D-ribosylamino)uracil + NADPH + H(+)</text>
        <dbReference type="Rhea" id="RHEA:17845"/>
        <dbReference type="ChEBI" id="CHEBI:15378"/>
        <dbReference type="ChEBI" id="CHEBI:57783"/>
        <dbReference type="ChEBI" id="CHEBI:58349"/>
        <dbReference type="ChEBI" id="CHEBI:58421"/>
        <dbReference type="ChEBI" id="CHEBI:58453"/>
        <dbReference type="EC" id="1.1.1.193"/>
    </reaction>
</comment>
<dbReference type="InterPro" id="IPR004794">
    <property type="entry name" value="Eubact_RibD"/>
</dbReference>
<evidence type="ECO:0000256" key="1">
    <source>
        <dbReference type="ARBA" id="ARBA00002151"/>
    </source>
</evidence>
<dbReference type="Proteomes" id="UP000050517">
    <property type="component" value="Unassembled WGS sequence"/>
</dbReference>
<dbReference type="InterPro" id="IPR016192">
    <property type="entry name" value="APOBEC/CMP_deaminase_Zn-bd"/>
</dbReference>
<feature type="binding site" evidence="16">
    <location>
        <position position="156"/>
    </location>
    <ligand>
        <name>NADP(+)</name>
        <dbReference type="ChEBI" id="CHEBI:58349"/>
    </ligand>
</feature>
<evidence type="ECO:0000256" key="13">
    <source>
        <dbReference type="ARBA" id="ARBA00049886"/>
    </source>
</evidence>
<dbReference type="PANTHER" id="PTHR38011:SF7">
    <property type="entry name" value="2,5-DIAMINO-6-RIBOSYLAMINO-4(3H)-PYRIMIDINONE 5'-PHOSPHATE REDUCTASE"/>
    <property type="match status" value="1"/>
</dbReference>
<comment type="cofactor">
    <cofactor evidence="14 17">
        <name>Zn(2+)</name>
        <dbReference type="ChEBI" id="CHEBI:29105"/>
    </cofactor>
    <text evidence="14 17">Binds 1 zinc ion.</text>
</comment>
<comment type="function">
    <text evidence="1 14">Converts 2,5-diamino-6-(ribosylamino)-4(3h)-pyrimidinone 5'-phosphate into 5-amino-6-(ribosylamino)-2,4(1h,3h)-pyrimidinedione 5'-phosphate.</text>
</comment>
<dbReference type="SUPFAM" id="SSF53927">
    <property type="entry name" value="Cytidine deaminase-like"/>
    <property type="match status" value="1"/>
</dbReference>
<feature type="active site" description="Proton donor" evidence="15">
    <location>
        <position position="58"/>
    </location>
</feature>
<comment type="similarity">
    <text evidence="5 14">In the C-terminal section; belongs to the HTP reductase family.</text>
</comment>
<evidence type="ECO:0000313" key="19">
    <source>
        <dbReference type="EMBL" id="KQB85520.1"/>
    </source>
</evidence>
<feature type="binding site" evidence="16">
    <location>
        <position position="172"/>
    </location>
    <ligand>
        <name>NADP(+)</name>
        <dbReference type="ChEBI" id="CHEBI:58349"/>
    </ligand>
</feature>
<dbReference type="InterPro" id="IPR016193">
    <property type="entry name" value="Cytidine_deaminase-like"/>
</dbReference>
<feature type="binding site" evidence="16">
    <location>
        <position position="186"/>
    </location>
    <ligand>
        <name>substrate</name>
    </ligand>
</feature>
<dbReference type="UniPathway" id="UPA00275">
    <property type="reaction ID" value="UER00401"/>
</dbReference>
<dbReference type="GO" id="GO:0008835">
    <property type="term" value="F:diaminohydroxyphosphoribosylaminopyrimidine deaminase activity"/>
    <property type="evidence" value="ECO:0007669"/>
    <property type="project" value="UniProtKB-EC"/>
</dbReference>
<dbReference type="PIRSF" id="PIRSF006769">
    <property type="entry name" value="RibD"/>
    <property type="match status" value="1"/>
</dbReference>
<comment type="pathway">
    <text evidence="3 14">Cofactor biosynthesis; riboflavin biosynthesis; 5-amino-6-(D-ribitylamino)uracil from GTP: step 3/4.</text>
</comment>
<dbReference type="OrthoDB" id="9800865at2"/>
<evidence type="ECO:0000256" key="14">
    <source>
        <dbReference type="PIRNR" id="PIRNR006769"/>
    </source>
</evidence>
<dbReference type="EC" id="3.5.4.26" evidence="14"/>
<dbReference type="InterPro" id="IPR002125">
    <property type="entry name" value="CMP_dCMP_dom"/>
</dbReference>
<comment type="similarity">
    <text evidence="4 14">In the N-terminal section; belongs to the cytidine and deoxycytidylate deaminase family.</text>
</comment>
<feature type="binding site" evidence="16">
    <location>
        <position position="206"/>
    </location>
    <ligand>
        <name>substrate</name>
    </ligand>
</feature>
<evidence type="ECO:0000256" key="12">
    <source>
        <dbReference type="ARBA" id="ARBA00049861"/>
    </source>
</evidence>
<comment type="caution">
    <text evidence="19">The sequence shown here is derived from an EMBL/GenBank/DDBJ whole genome shotgun (WGS) entry which is preliminary data.</text>
</comment>
<feature type="binding site" evidence="16">
    <location>
        <position position="209"/>
    </location>
    <ligand>
        <name>substrate</name>
    </ligand>
</feature>
<dbReference type="NCBIfam" id="TIGR00326">
    <property type="entry name" value="eubact_ribD"/>
    <property type="match status" value="1"/>
</dbReference>
<reference evidence="19 20" key="1">
    <citation type="submission" date="2015-10" db="EMBL/GenBank/DDBJ databases">
        <title>Corynebacteirum lowii and Corynebacterium oculi species nova, derived from human clinical disease and and emended description of Corynebacterium mastiditis.</title>
        <authorList>
            <person name="Bernard K."/>
            <person name="Pacheco A.L."/>
            <person name="Mcdougall C."/>
            <person name="Burtx T."/>
            <person name="Weibe D."/>
            <person name="Tyler S."/>
            <person name="Olson A.B."/>
            <person name="Cnockaert M."/>
            <person name="Eguchi H."/>
            <person name="Kuwahara T."/>
            <person name="Nakayama-Imaohji H."/>
            <person name="Boudewijins M."/>
            <person name="Van Hoecke F."/>
            <person name="Bernier A.-M."/>
            <person name="Vandamme P."/>
        </authorList>
    </citation>
    <scope>NUCLEOTIDE SEQUENCE [LARGE SCALE GENOMIC DNA]</scope>
    <source>
        <strain evidence="19 20">NML 130210</strain>
    </source>
</reference>
<dbReference type="InterPro" id="IPR050765">
    <property type="entry name" value="Riboflavin_Biosynth_HTPR"/>
</dbReference>
<feature type="binding site" evidence="17">
    <location>
        <position position="56"/>
    </location>
    <ligand>
        <name>Zn(2+)</name>
        <dbReference type="ChEBI" id="CHEBI:29105"/>
        <note>catalytic</note>
    </ligand>
</feature>
<dbReference type="GO" id="GO:0009231">
    <property type="term" value="P:riboflavin biosynthetic process"/>
    <property type="evidence" value="ECO:0007669"/>
    <property type="project" value="UniProtKB-UniPathway"/>
</dbReference>
<comment type="catalytic activity">
    <reaction evidence="13 14">
        <text>2,5-diamino-6-hydroxy-4-(5-phosphoribosylamino)-pyrimidine + H2O + H(+) = 5-amino-6-(5-phospho-D-ribosylamino)uracil + NH4(+)</text>
        <dbReference type="Rhea" id="RHEA:21868"/>
        <dbReference type="ChEBI" id="CHEBI:15377"/>
        <dbReference type="ChEBI" id="CHEBI:15378"/>
        <dbReference type="ChEBI" id="CHEBI:28938"/>
        <dbReference type="ChEBI" id="CHEBI:58453"/>
        <dbReference type="ChEBI" id="CHEBI:58614"/>
        <dbReference type="EC" id="3.5.4.26"/>
    </reaction>
</comment>
<feature type="binding site" evidence="16">
    <location>
        <position position="170"/>
    </location>
    <ligand>
        <name>substrate</name>
    </ligand>
</feature>